<evidence type="ECO:0000313" key="1">
    <source>
        <dbReference type="EMBL" id="MPC91006.1"/>
    </source>
</evidence>
<dbReference type="EMBL" id="VSRR010086258">
    <property type="protein sequence ID" value="MPC91006.1"/>
    <property type="molecule type" value="Genomic_DNA"/>
</dbReference>
<dbReference type="AlphaFoldDB" id="A0A5B7JAE7"/>
<name>A0A5B7JAE7_PORTR</name>
<accession>A0A5B7JAE7</accession>
<proteinExistence type="predicted"/>
<protein>
    <submittedName>
        <fullName evidence="1">Uncharacterized protein</fullName>
    </submittedName>
</protein>
<gene>
    <name evidence="1" type="ORF">E2C01_086014</name>
</gene>
<organism evidence="1 2">
    <name type="scientific">Portunus trituberculatus</name>
    <name type="common">Swimming crab</name>
    <name type="synonym">Neptunus trituberculatus</name>
    <dbReference type="NCBI Taxonomy" id="210409"/>
    <lineage>
        <taxon>Eukaryota</taxon>
        <taxon>Metazoa</taxon>
        <taxon>Ecdysozoa</taxon>
        <taxon>Arthropoda</taxon>
        <taxon>Crustacea</taxon>
        <taxon>Multicrustacea</taxon>
        <taxon>Malacostraca</taxon>
        <taxon>Eumalacostraca</taxon>
        <taxon>Eucarida</taxon>
        <taxon>Decapoda</taxon>
        <taxon>Pleocyemata</taxon>
        <taxon>Brachyura</taxon>
        <taxon>Eubrachyura</taxon>
        <taxon>Portunoidea</taxon>
        <taxon>Portunidae</taxon>
        <taxon>Portuninae</taxon>
        <taxon>Portunus</taxon>
    </lineage>
</organism>
<dbReference type="Proteomes" id="UP000324222">
    <property type="component" value="Unassembled WGS sequence"/>
</dbReference>
<sequence length="125" mass="14104">MSVWHAIRHHSVRSAIEYSPGSTPRHCVPRIPKARLSGLHRRRTHHIGGQGAQTHTLAEQTRSLTSDAMFLFTWEFSCIFSSTAYVHGRQSTTTITTITTTTTQQDKGWTCEVWSVATQQQVPQN</sequence>
<comment type="caution">
    <text evidence="1">The sequence shown here is derived from an EMBL/GenBank/DDBJ whole genome shotgun (WGS) entry which is preliminary data.</text>
</comment>
<evidence type="ECO:0000313" key="2">
    <source>
        <dbReference type="Proteomes" id="UP000324222"/>
    </source>
</evidence>
<reference evidence="1 2" key="1">
    <citation type="submission" date="2019-05" db="EMBL/GenBank/DDBJ databases">
        <title>Another draft genome of Portunus trituberculatus and its Hox gene families provides insights of decapod evolution.</title>
        <authorList>
            <person name="Jeong J.-H."/>
            <person name="Song I."/>
            <person name="Kim S."/>
            <person name="Choi T."/>
            <person name="Kim D."/>
            <person name="Ryu S."/>
            <person name="Kim W."/>
        </authorList>
    </citation>
    <scope>NUCLEOTIDE SEQUENCE [LARGE SCALE GENOMIC DNA]</scope>
    <source>
        <tissue evidence="1">Muscle</tissue>
    </source>
</reference>
<keyword evidence="2" id="KW-1185">Reference proteome</keyword>